<reference evidence="1 3" key="1">
    <citation type="submission" date="2019-05" db="EMBL/GenBank/DDBJ databases">
        <title>Mikania micrantha, genome provides insights into the molecular mechanism of rapid growth.</title>
        <authorList>
            <person name="Liu B."/>
        </authorList>
    </citation>
    <scope>NUCLEOTIDE SEQUENCE [LARGE SCALE GENOMIC DNA]</scope>
    <source>
        <strain evidence="1">NLD-2019</strain>
        <tissue evidence="1">Leaf</tissue>
    </source>
</reference>
<proteinExistence type="predicted"/>
<dbReference type="Proteomes" id="UP000326396">
    <property type="component" value="Linkage Group LG9"/>
</dbReference>
<accession>A0A5N6LGP3</accession>
<evidence type="ECO:0000313" key="3">
    <source>
        <dbReference type="Proteomes" id="UP000326396"/>
    </source>
</evidence>
<gene>
    <name evidence="2" type="ORF">E3N88_40170</name>
    <name evidence="1" type="ORF">E3N88_43105</name>
</gene>
<evidence type="ECO:0000313" key="2">
    <source>
        <dbReference type="EMBL" id="KAD2393193.1"/>
    </source>
</evidence>
<dbReference type="EMBL" id="SZYD01000019">
    <property type="protein sequence ID" value="KAD2393193.1"/>
    <property type="molecule type" value="Genomic_DNA"/>
</dbReference>
<dbReference type="EMBL" id="SZYD01000941">
    <property type="protein sequence ID" value="KAD1241662.1"/>
    <property type="molecule type" value="Genomic_DNA"/>
</dbReference>
<sequence>MGVQVRTAGPMGADNLSEKAAKMRESLQQSQSITENMVSILGSFDHRLSALETAMRPTQVSDLSFNLCRHTHEDQEFQFQFTRKIRYTINVIAFTQPSTIQTTTTFVAMKNTTTISI</sequence>
<keyword evidence="3" id="KW-1185">Reference proteome</keyword>
<protein>
    <submittedName>
        <fullName evidence="1">Uncharacterized protein</fullName>
    </submittedName>
</protein>
<comment type="caution">
    <text evidence="1">The sequence shown here is derived from an EMBL/GenBank/DDBJ whole genome shotgun (WGS) entry which is preliminary data.</text>
</comment>
<organism evidence="1 3">
    <name type="scientific">Mikania micrantha</name>
    <name type="common">bitter vine</name>
    <dbReference type="NCBI Taxonomy" id="192012"/>
    <lineage>
        <taxon>Eukaryota</taxon>
        <taxon>Viridiplantae</taxon>
        <taxon>Streptophyta</taxon>
        <taxon>Embryophyta</taxon>
        <taxon>Tracheophyta</taxon>
        <taxon>Spermatophyta</taxon>
        <taxon>Magnoliopsida</taxon>
        <taxon>eudicotyledons</taxon>
        <taxon>Gunneridae</taxon>
        <taxon>Pentapetalae</taxon>
        <taxon>asterids</taxon>
        <taxon>campanulids</taxon>
        <taxon>Asterales</taxon>
        <taxon>Asteraceae</taxon>
        <taxon>Asteroideae</taxon>
        <taxon>Heliantheae alliance</taxon>
        <taxon>Eupatorieae</taxon>
        <taxon>Mikania</taxon>
    </lineage>
</organism>
<dbReference type="AlphaFoldDB" id="A0A5N6LGP3"/>
<name>A0A5N6LGP3_9ASTR</name>
<dbReference type="OrthoDB" id="1922221at2759"/>
<evidence type="ECO:0000313" key="1">
    <source>
        <dbReference type="EMBL" id="KAD1241662.1"/>
    </source>
</evidence>